<feature type="coiled-coil region" evidence="1">
    <location>
        <begin position="287"/>
        <end position="433"/>
    </location>
</feature>
<gene>
    <name evidence="2" type="ORF">NCTC12872_01302</name>
</gene>
<reference evidence="2 3" key="1">
    <citation type="submission" date="2018-06" db="EMBL/GenBank/DDBJ databases">
        <authorList>
            <consortium name="Pathogen Informatics"/>
            <person name="Doyle S."/>
        </authorList>
    </citation>
    <scope>NUCLEOTIDE SEQUENCE [LARGE SCALE GENOMIC DNA]</scope>
    <source>
        <strain evidence="2 3">NCTC12872</strain>
    </source>
</reference>
<evidence type="ECO:0000256" key="1">
    <source>
        <dbReference type="SAM" id="Coils"/>
    </source>
</evidence>
<evidence type="ECO:0000313" key="3">
    <source>
        <dbReference type="Proteomes" id="UP000255417"/>
    </source>
</evidence>
<proteinExistence type="predicted"/>
<evidence type="ECO:0000313" key="2">
    <source>
        <dbReference type="EMBL" id="SUB59318.1"/>
    </source>
</evidence>
<protein>
    <submittedName>
        <fullName evidence="2">Uncharacterized protein</fullName>
    </submittedName>
</protein>
<keyword evidence="1" id="KW-0175">Coiled coil</keyword>
<organism evidence="2 3">
    <name type="scientific">Phocoenobacter uteri</name>
    <dbReference type="NCBI Taxonomy" id="146806"/>
    <lineage>
        <taxon>Bacteria</taxon>
        <taxon>Pseudomonadati</taxon>
        <taxon>Pseudomonadota</taxon>
        <taxon>Gammaproteobacteria</taxon>
        <taxon>Pasteurellales</taxon>
        <taxon>Pasteurellaceae</taxon>
        <taxon>Phocoenobacter</taxon>
    </lineage>
</organism>
<accession>A0A379CB02</accession>
<sequence>MGRVEKKLNKKENNMKKLIILGHQEEDCKQLENWFIEAGMQSPSLSKINQMSPKEMTEVFKKLSAQEFETYLLEDKEPSNAKSKKKKQEIDIHQQKMAEYLMMDFNLANLDSEPYCWEDSHAIDILDKWYQADRSTQFVILYRNPSHLFSLDDECDDLNDEKVLKKLSSWLKYNTKVCNVINKYPKNTVLINFDEFSSRSSDYIQSFQNKFLLPYKNLELLTDVIEEQDHNHYALQELILTQVLMEQVQVRNLYQKLQSKAGLPSTTPSVESAKKAWKSVLNMSSLNKQYQIENEQKQTEIVSLNSKLSEFDEINKELLTQSELTQKEIQSLTQKSISLSEFNQNILSQLNETQNVLENLEKDNSSIIFTNKKLETDNNNLMSQTNLIQNEILRLTEKNHSLSNHNYNILLQLNKTQEILEDLEKENNQLKTPPILGADERVKHYLTYRLGNILVNRSNSLFGIWGMPFFLWKEYRDYKGEKKYNKETYLPLHKYADSDKAEKLKEHLSYKIGEIFLSHIKKPHLWFVMPYRMCQVKKKFKTNN</sequence>
<dbReference type="Proteomes" id="UP000255417">
    <property type="component" value="Unassembled WGS sequence"/>
</dbReference>
<name>A0A379CB02_9PAST</name>
<dbReference type="EMBL" id="UGTA01000001">
    <property type="protein sequence ID" value="SUB59318.1"/>
    <property type="molecule type" value="Genomic_DNA"/>
</dbReference>
<dbReference type="AlphaFoldDB" id="A0A379CB02"/>
<keyword evidence="3" id="KW-1185">Reference proteome</keyword>